<evidence type="ECO:0000256" key="6">
    <source>
        <dbReference type="ARBA" id="ARBA00023136"/>
    </source>
</evidence>
<evidence type="ECO:0000256" key="4">
    <source>
        <dbReference type="ARBA" id="ARBA00022692"/>
    </source>
</evidence>
<dbReference type="CDD" id="cd06261">
    <property type="entry name" value="TM_PBP2"/>
    <property type="match status" value="1"/>
</dbReference>
<keyword evidence="2 7" id="KW-0813">Transport</keyword>
<keyword evidence="5 7" id="KW-1133">Transmembrane helix</keyword>
<comment type="subcellular location">
    <subcellularLocation>
        <location evidence="1 7">Cell membrane</location>
        <topology evidence="1 7">Multi-pass membrane protein</topology>
    </subcellularLocation>
</comment>
<evidence type="ECO:0000313" key="9">
    <source>
        <dbReference type="EMBL" id="MDC9032061.1"/>
    </source>
</evidence>
<keyword evidence="10" id="KW-1185">Reference proteome</keyword>
<keyword evidence="3" id="KW-1003">Cell membrane</keyword>
<evidence type="ECO:0000313" key="10">
    <source>
        <dbReference type="Proteomes" id="UP001221763"/>
    </source>
</evidence>
<gene>
    <name evidence="9" type="ORF">M8044_000282</name>
</gene>
<dbReference type="RefSeq" id="WP_273585276.1">
    <property type="nucleotide sequence ID" value="NZ_JANHJP010000004.1"/>
</dbReference>
<evidence type="ECO:0000256" key="5">
    <source>
        <dbReference type="ARBA" id="ARBA00022989"/>
    </source>
</evidence>
<dbReference type="Gene3D" id="1.10.3720.10">
    <property type="entry name" value="MetI-like"/>
    <property type="match status" value="1"/>
</dbReference>
<dbReference type="Proteomes" id="UP001221763">
    <property type="component" value="Unassembled WGS sequence"/>
</dbReference>
<comment type="caution">
    <text evidence="9">The sequence shown here is derived from an EMBL/GenBank/DDBJ whole genome shotgun (WGS) entry which is preliminary data.</text>
</comment>
<organism evidence="9 10">
    <name type="scientific">Columbia Basin potato purple top phytoplasma</name>
    <dbReference type="NCBI Taxonomy" id="307134"/>
    <lineage>
        <taxon>Bacteria</taxon>
        <taxon>Bacillati</taxon>
        <taxon>Mycoplasmatota</taxon>
        <taxon>Mollicutes</taxon>
        <taxon>Acholeplasmatales</taxon>
        <taxon>Acholeplasmataceae</taxon>
        <taxon>Candidatus Phytoplasma</taxon>
        <taxon>16SrVI (Clover proliferation group)</taxon>
    </lineage>
</organism>
<comment type="similarity">
    <text evidence="7">Belongs to the binding-protein-dependent transport system permease family.</text>
</comment>
<keyword evidence="4 7" id="KW-0812">Transmembrane</keyword>
<evidence type="ECO:0000256" key="3">
    <source>
        <dbReference type="ARBA" id="ARBA00022475"/>
    </source>
</evidence>
<dbReference type="EMBL" id="JANHJP010000004">
    <property type="protein sequence ID" value="MDC9032061.1"/>
    <property type="molecule type" value="Genomic_DNA"/>
</dbReference>
<evidence type="ECO:0000256" key="1">
    <source>
        <dbReference type="ARBA" id="ARBA00004651"/>
    </source>
</evidence>
<keyword evidence="6 7" id="KW-0472">Membrane</keyword>
<feature type="transmembrane region" description="Helical" evidence="7">
    <location>
        <begin position="103"/>
        <end position="127"/>
    </location>
</feature>
<feature type="domain" description="ABC transmembrane type-1" evidence="8">
    <location>
        <begin position="99"/>
        <end position="291"/>
    </location>
</feature>
<proteinExistence type="inferred from homology"/>
<dbReference type="InterPro" id="IPR035906">
    <property type="entry name" value="MetI-like_sf"/>
</dbReference>
<dbReference type="InterPro" id="IPR000515">
    <property type="entry name" value="MetI-like"/>
</dbReference>
<feature type="transmembrane region" description="Helical" evidence="7">
    <location>
        <begin position="271"/>
        <end position="296"/>
    </location>
</feature>
<dbReference type="InterPro" id="IPR045621">
    <property type="entry name" value="BPD_transp_1_N"/>
</dbReference>
<reference evidence="9 10" key="1">
    <citation type="journal article" date="2023" name="Plant">
        <title>Draft Genome Sequence Resource of CBPPT1, a 'Candidatus Phytoplasma trifolii'-Related Strain Associated with Potato Purple Top Disease in the Columbia Basin, U.S.A.</title>
        <authorList>
            <person name="Wei W."/>
            <person name="Shao J."/>
            <person name="Bottner-Parker K.D."/>
            <person name="Zhao Y."/>
        </authorList>
    </citation>
    <scope>NUCLEOTIDE SEQUENCE [LARGE SCALE GENOMIC DNA]</scope>
    <source>
        <strain evidence="9 10">CBPPT1</strain>
    </source>
</reference>
<sequence>MSFINYIFKKLFYVLLVLITIVIVSFFSVKQIPSDPVTAAFGQKGPTPEQRADLEKKLGLDKPTSQQFLIYLKNILKFNFGNSYKYEDQKTLSLFWKSFKTTLLLSSLSCILGSLIGICFGSLSALWQNSKKSFILEFIFLFLFSTPTFIIGFIFQYYLAYKLKLFDISGAFPLPILTLSLAVSGSIFKITQNNMVDCLKQPYIATAYAKGLSTKTVIFKHALKNAIIPILAQIGLVLNYLISGSVITESIFNLRGVGRLIIDSFHNRDYPIIQCCMILLAIFISVFNLLLDLLYFKLNPKLK</sequence>
<dbReference type="SUPFAM" id="SSF161098">
    <property type="entry name" value="MetI-like"/>
    <property type="match status" value="1"/>
</dbReference>
<feature type="transmembrane region" description="Helical" evidence="7">
    <location>
        <begin position="230"/>
        <end position="251"/>
    </location>
</feature>
<name>A0ABT5L9X0_9MOLU</name>
<evidence type="ECO:0000256" key="7">
    <source>
        <dbReference type="RuleBase" id="RU363032"/>
    </source>
</evidence>
<feature type="transmembrane region" description="Helical" evidence="7">
    <location>
        <begin position="171"/>
        <end position="190"/>
    </location>
</feature>
<evidence type="ECO:0000259" key="8">
    <source>
        <dbReference type="PROSITE" id="PS50928"/>
    </source>
</evidence>
<evidence type="ECO:0000256" key="2">
    <source>
        <dbReference type="ARBA" id="ARBA00022448"/>
    </source>
</evidence>
<feature type="transmembrane region" description="Helical" evidence="7">
    <location>
        <begin position="134"/>
        <end position="159"/>
    </location>
</feature>
<feature type="transmembrane region" description="Helical" evidence="7">
    <location>
        <begin position="12"/>
        <end position="29"/>
    </location>
</feature>
<protein>
    <submittedName>
        <fullName evidence="9">ABC transporter permease</fullName>
    </submittedName>
</protein>
<dbReference type="PANTHER" id="PTHR43163:SF6">
    <property type="entry name" value="DIPEPTIDE TRANSPORT SYSTEM PERMEASE PROTEIN DPPB-RELATED"/>
    <property type="match status" value="1"/>
</dbReference>
<dbReference type="PANTHER" id="PTHR43163">
    <property type="entry name" value="DIPEPTIDE TRANSPORT SYSTEM PERMEASE PROTEIN DPPB-RELATED"/>
    <property type="match status" value="1"/>
</dbReference>
<accession>A0ABT5L9X0</accession>
<dbReference type="Pfam" id="PF00528">
    <property type="entry name" value="BPD_transp_1"/>
    <property type="match status" value="1"/>
</dbReference>
<dbReference type="Pfam" id="PF19300">
    <property type="entry name" value="BPD_transp_1_N"/>
    <property type="match status" value="1"/>
</dbReference>
<dbReference type="PROSITE" id="PS50928">
    <property type="entry name" value="ABC_TM1"/>
    <property type="match status" value="1"/>
</dbReference>